<dbReference type="PANTHER" id="PTHR11757">
    <property type="entry name" value="PROTEASE FAMILY S9A OLIGOPEPTIDASE"/>
    <property type="match status" value="1"/>
</dbReference>
<name>A0A838ZKS9_9FLAO</name>
<dbReference type="InterPro" id="IPR001375">
    <property type="entry name" value="Peptidase_S9_cat"/>
</dbReference>
<evidence type="ECO:0000313" key="14">
    <source>
        <dbReference type="Proteomes" id="UP000552241"/>
    </source>
</evidence>
<dbReference type="SUPFAM" id="SSF50993">
    <property type="entry name" value="Peptidase/esterase 'gauge' domain"/>
    <property type="match status" value="1"/>
</dbReference>
<dbReference type="InterPro" id="IPR023302">
    <property type="entry name" value="Pept_S9A_N"/>
</dbReference>
<evidence type="ECO:0000259" key="11">
    <source>
        <dbReference type="Pfam" id="PF00326"/>
    </source>
</evidence>
<keyword evidence="7" id="KW-0720">Serine protease</keyword>
<evidence type="ECO:0000256" key="1">
    <source>
        <dbReference type="ARBA" id="ARBA00004418"/>
    </source>
</evidence>
<feature type="signal peptide" evidence="10">
    <location>
        <begin position="1"/>
        <end position="20"/>
    </location>
</feature>
<organism evidence="13 14">
    <name type="scientific">Moheibacter lacus</name>
    <dbReference type="NCBI Taxonomy" id="2745851"/>
    <lineage>
        <taxon>Bacteria</taxon>
        <taxon>Pseudomonadati</taxon>
        <taxon>Bacteroidota</taxon>
        <taxon>Flavobacteriia</taxon>
        <taxon>Flavobacteriales</taxon>
        <taxon>Weeksellaceae</taxon>
        <taxon>Moheibacter</taxon>
    </lineage>
</organism>
<evidence type="ECO:0000256" key="9">
    <source>
        <dbReference type="ARBA" id="ARBA00081187"/>
    </source>
</evidence>
<protein>
    <recommendedName>
        <fullName evidence="9">Proline-specific endopeptidase</fullName>
    </recommendedName>
</protein>
<sequence length="702" mass="81252">MKIKFSTVLLTLSTFALLNAQNMQAPKAKKIDKKLEIHGDVRTDEYYWLNQRENPEVIDYLNAENAYTDAMLKDTEKFQKDLFEEIKGRIKEDDSSVPYKYNGYWYVTRFEKGGEYPIHTRKKESLDAKEEILFDVNEMAKPFSYYNLNGLNVSENNQLVAFGQDTLSRRIYTIQIKDLKTGKILSDKLENTTGGSVWATDNQTLFYTRKDATLRSYQIWKHKLGTPQSEDQLIFEESDETFGTYVYKTKSKKYIIIGSSSTVSNEYRFIPADQPNAEWKVLQPRERDLEFSIEHYGNDFYILTNKDKATNFKLMKTPVDKPGKENWVDVIPHRKDVYLENFEIFNDYLVLEERTNGLTEILINSWDGKTSYKLPFKEEVYTAYISYNPEFDSKILRYGYTSMTTPNSTIDFNMVDKTSEVKKEQPVLGDFKKENYKTKRLWVTARDGVKVPVSIVYRKDTKISQKTPVLLYAYGSYGATMDPYFSSSRLSLLDRGFIYALAHIRGGQDLGRPWYDDGKMLKKKNTFNDFVDVSKYLIDEQYTCAQHLYAMGGSAGGLLMGAIINQAPELYNGVVAQVPFVDVVTTMLDDSIPLTTGEYDEWGNPNDKVYYDYMKSYSPYDNIEKKNYPNMLVTTGLHDSQVQYWEPAKWVARLRDLKTDDNLLILKTDMETGHGGASGRFEALKEIALEYAFIFKLEGITE</sequence>
<evidence type="ECO:0000256" key="5">
    <source>
        <dbReference type="ARBA" id="ARBA00022764"/>
    </source>
</evidence>
<dbReference type="PANTHER" id="PTHR11757:SF19">
    <property type="entry name" value="PROLYL ENDOPEPTIDASE-LIKE"/>
    <property type="match status" value="1"/>
</dbReference>
<evidence type="ECO:0000256" key="8">
    <source>
        <dbReference type="ARBA" id="ARBA00060121"/>
    </source>
</evidence>
<feature type="chain" id="PRO_5032434622" description="Proline-specific endopeptidase" evidence="10">
    <location>
        <begin position="21"/>
        <end position="702"/>
    </location>
</feature>
<evidence type="ECO:0000259" key="12">
    <source>
        <dbReference type="Pfam" id="PF02897"/>
    </source>
</evidence>
<dbReference type="InterPro" id="IPR029058">
    <property type="entry name" value="AB_hydrolase_fold"/>
</dbReference>
<keyword evidence="6" id="KW-0378">Hydrolase</keyword>
<dbReference type="EMBL" id="JACDZE010000001">
    <property type="protein sequence ID" value="MBA5628290.1"/>
    <property type="molecule type" value="Genomic_DNA"/>
</dbReference>
<dbReference type="Pfam" id="PF02897">
    <property type="entry name" value="Peptidase_S9_N"/>
    <property type="match status" value="1"/>
</dbReference>
<evidence type="ECO:0000256" key="6">
    <source>
        <dbReference type="ARBA" id="ARBA00022801"/>
    </source>
</evidence>
<dbReference type="Pfam" id="PF00326">
    <property type="entry name" value="Peptidase_S9"/>
    <property type="match status" value="1"/>
</dbReference>
<feature type="domain" description="Peptidase S9 prolyl oligopeptidase catalytic" evidence="11">
    <location>
        <begin position="484"/>
        <end position="696"/>
    </location>
</feature>
<evidence type="ECO:0000256" key="7">
    <source>
        <dbReference type="ARBA" id="ARBA00022825"/>
    </source>
</evidence>
<dbReference type="RefSeq" id="WP_182041896.1">
    <property type="nucleotide sequence ID" value="NZ_JACDZE010000001.1"/>
</dbReference>
<evidence type="ECO:0000313" key="13">
    <source>
        <dbReference type="EMBL" id="MBA5628290.1"/>
    </source>
</evidence>
<accession>A0A838ZKS9</accession>
<keyword evidence="14" id="KW-1185">Reference proteome</keyword>
<dbReference type="InterPro" id="IPR002470">
    <property type="entry name" value="Peptidase_S9A"/>
</dbReference>
<evidence type="ECO:0000256" key="3">
    <source>
        <dbReference type="ARBA" id="ARBA00022670"/>
    </source>
</evidence>
<reference evidence="13 14" key="1">
    <citation type="submission" date="2020-07" db="EMBL/GenBank/DDBJ databases">
        <title>Moheibacter lacus sp. nov., a member of the family Flavobacteriaceae isolated from freshwater lake sediment.</title>
        <authorList>
            <person name="Liu Y."/>
        </authorList>
    </citation>
    <scope>NUCLEOTIDE SEQUENCE [LARGE SCALE GENOMIC DNA]</scope>
    <source>
        <strain evidence="13 14">BDHS18</strain>
    </source>
</reference>
<keyword evidence="3" id="KW-0645">Protease</keyword>
<comment type="function">
    <text evidence="8">Cleaves peptide bonds on the C-terminal side of prolyl residues within peptides that are up to approximately 30 amino acids long. Has an absolute requirement for an X-Pro bond in the trans configuration immediately preceding the Pro-Y scissible bond.</text>
</comment>
<dbReference type="Gene3D" id="3.40.50.1820">
    <property type="entry name" value="alpha/beta hydrolase"/>
    <property type="match status" value="1"/>
</dbReference>
<keyword evidence="5" id="KW-0574">Periplasm</keyword>
<dbReference type="SUPFAM" id="SSF53474">
    <property type="entry name" value="alpha/beta-Hydrolases"/>
    <property type="match status" value="1"/>
</dbReference>
<dbReference type="InterPro" id="IPR051543">
    <property type="entry name" value="Serine_Peptidase_S9A"/>
</dbReference>
<gene>
    <name evidence="13" type="ORF">HU137_00730</name>
</gene>
<dbReference type="FunFam" id="3.40.50.1820:FF:000005">
    <property type="entry name" value="Prolyl endopeptidase"/>
    <property type="match status" value="1"/>
</dbReference>
<comment type="similarity">
    <text evidence="2">Belongs to the peptidase S9A family.</text>
</comment>
<evidence type="ECO:0000256" key="4">
    <source>
        <dbReference type="ARBA" id="ARBA00022729"/>
    </source>
</evidence>
<proteinExistence type="inferred from homology"/>
<dbReference type="GO" id="GO:0004252">
    <property type="term" value="F:serine-type endopeptidase activity"/>
    <property type="evidence" value="ECO:0007669"/>
    <property type="project" value="InterPro"/>
</dbReference>
<comment type="caution">
    <text evidence="13">The sequence shown here is derived from an EMBL/GenBank/DDBJ whole genome shotgun (WGS) entry which is preliminary data.</text>
</comment>
<dbReference type="GO" id="GO:0042597">
    <property type="term" value="C:periplasmic space"/>
    <property type="evidence" value="ECO:0007669"/>
    <property type="project" value="UniProtKB-SubCell"/>
</dbReference>
<dbReference type="AlphaFoldDB" id="A0A838ZKS9"/>
<dbReference type="GO" id="GO:0006508">
    <property type="term" value="P:proteolysis"/>
    <property type="evidence" value="ECO:0007669"/>
    <property type="project" value="UniProtKB-KW"/>
</dbReference>
<dbReference type="Proteomes" id="UP000552241">
    <property type="component" value="Unassembled WGS sequence"/>
</dbReference>
<feature type="domain" description="Peptidase S9A N-terminal" evidence="12">
    <location>
        <begin position="26"/>
        <end position="425"/>
    </location>
</feature>
<evidence type="ECO:0000256" key="2">
    <source>
        <dbReference type="ARBA" id="ARBA00005228"/>
    </source>
</evidence>
<evidence type="ECO:0000256" key="10">
    <source>
        <dbReference type="SAM" id="SignalP"/>
    </source>
</evidence>
<comment type="subcellular location">
    <subcellularLocation>
        <location evidence="1">Periplasm</location>
    </subcellularLocation>
</comment>
<dbReference type="Gene3D" id="2.130.10.120">
    <property type="entry name" value="Prolyl oligopeptidase, N-terminal domain"/>
    <property type="match status" value="1"/>
</dbReference>
<dbReference type="PRINTS" id="PR00862">
    <property type="entry name" value="PROLIGOPTASE"/>
</dbReference>
<keyword evidence="4 10" id="KW-0732">Signal</keyword>